<feature type="compositionally biased region" description="Basic and acidic residues" evidence="1">
    <location>
        <begin position="1"/>
        <end position="16"/>
    </location>
</feature>
<proteinExistence type="predicted"/>
<evidence type="ECO:0000256" key="1">
    <source>
        <dbReference type="SAM" id="MobiDB-lite"/>
    </source>
</evidence>
<evidence type="ECO:0000313" key="2">
    <source>
        <dbReference type="EMBL" id="BES91189.1"/>
    </source>
</evidence>
<feature type="region of interest" description="Disordered" evidence="1">
    <location>
        <begin position="1"/>
        <end position="27"/>
    </location>
</feature>
<evidence type="ECO:0008006" key="4">
    <source>
        <dbReference type="Google" id="ProtNLM"/>
    </source>
</evidence>
<dbReference type="EMBL" id="AP028910">
    <property type="protein sequence ID" value="BES91189.1"/>
    <property type="molecule type" value="Genomic_DNA"/>
</dbReference>
<gene>
    <name evidence="2" type="ORF">NTJ_03997</name>
</gene>
<dbReference type="Proteomes" id="UP001307889">
    <property type="component" value="Chromosome 2"/>
</dbReference>
<organism evidence="2 3">
    <name type="scientific">Nesidiocoris tenuis</name>
    <dbReference type="NCBI Taxonomy" id="355587"/>
    <lineage>
        <taxon>Eukaryota</taxon>
        <taxon>Metazoa</taxon>
        <taxon>Ecdysozoa</taxon>
        <taxon>Arthropoda</taxon>
        <taxon>Hexapoda</taxon>
        <taxon>Insecta</taxon>
        <taxon>Pterygota</taxon>
        <taxon>Neoptera</taxon>
        <taxon>Paraneoptera</taxon>
        <taxon>Hemiptera</taxon>
        <taxon>Heteroptera</taxon>
        <taxon>Panheteroptera</taxon>
        <taxon>Cimicomorpha</taxon>
        <taxon>Miridae</taxon>
        <taxon>Dicyphina</taxon>
        <taxon>Nesidiocoris</taxon>
    </lineage>
</organism>
<protein>
    <recommendedName>
        <fullName evidence="4">MATH domain-containing protein</fullName>
    </recommendedName>
</protein>
<keyword evidence="3" id="KW-1185">Reference proteome</keyword>
<name>A0ABN7AIJ3_9HEMI</name>
<evidence type="ECO:0000313" key="3">
    <source>
        <dbReference type="Proteomes" id="UP001307889"/>
    </source>
</evidence>
<reference evidence="2 3" key="1">
    <citation type="submission" date="2023-09" db="EMBL/GenBank/DDBJ databases">
        <title>Nesidiocoris tenuis whole genome shotgun sequence.</title>
        <authorList>
            <person name="Shibata T."/>
            <person name="Shimoda M."/>
            <person name="Kobayashi T."/>
            <person name="Uehara T."/>
        </authorList>
    </citation>
    <scope>NUCLEOTIDE SEQUENCE [LARGE SCALE GENOMIC DNA]</scope>
    <source>
        <strain evidence="2 3">Japan</strain>
    </source>
</reference>
<accession>A0ABN7AIJ3</accession>
<sequence>MEWLKWDGKCEGKDEEGGQEEDGEKAFSSNGLCWRFKILPLSAMRLDSTSTALTNTTMSTYCPSLLASMFIYTFHHHTRLTSRQHCGAWESLPFFTCCR</sequence>